<dbReference type="AlphaFoldDB" id="A0A5C6MNM1"/>
<comment type="caution">
    <text evidence="2">The sequence shown here is derived from an EMBL/GenBank/DDBJ whole genome shotgun (WGS) entry which is preliminary data.</text>
</comment>
<organism evidence="2 3">
    <name type="scientific">Takifugu flavidus</name>
    <name type="common">sansaifugu</name>
    <dbReference type="NCBI Taxonomy" id="433684"/>
    <lineage>
        <taxon>Eukaryota</taxon>
        <taxon>Metazoa</taxon>
        <taxon>Chordata</taxon>
        <taxon>Craniata</taxon>
        <taxon>Vertebrata</taxon>
        <taxon>Euteleostomi</taxon>
        <taxon>Actinopterygii</taxon>
        <taxon>Neopterygii</taxon>
        <taxon>Teleostei</taxon>
        <taxon>Neoteleostei</taxon>
        <taxon>Acanthomorphata</taxon>
        <taxon>Eupercaria</taxon>
        <taxon>Tetraodontiformes</taxon>
        <taxon>Tetradontoidea</taxon>
        <taxon>Tetraodontidae</taxon>
        <taxon>Takifugu</taxon>
    </lineage>
</organism>
<evidence type="ECO:0000313" key="3">
    <source>
        <dbReference type="Proteomes" id="UP000324091"/>
    </source>
</evidence>
<keyword evidence="1" id="KW-0812">Transmembrane</keyword>
<accession>A0A5C6MNM1</accession>
<reference evidence="2 3" key="1">
    <citation type="submission" date="2019-04" db="EMBL/GenBank/DDBJ databases">
        <title>Chromosome genome assembly for Takifugu flavidus.</title>
        <authorList>
            <person name="Xiao S."/>
        </authorList>
    </citation>
    <scope>NUCLEOTIDE SEQUENCE [LARGE SCALE GENOMIC DNA]</scope>
    <source>
        <strain evidence="2">HTHZ2018</strain>
        <tissue evidence="2">Muscle</tissue>
    </source>
</reference>
<gene>
    <name evidence="2" type="ORF">D4764_09G0000390</name>
</gene>
<sequence length="139" mass="15280">MDTATDIMDERKPVCRCAPKSAVQLWLPGFPVALCLLMSLSSVTVCLLMTSKTYELENRLQMETNKAPVSEPPHAAFLNDEGTLIPELANPVEQLVEQKLKVLVPKVRTTREVGQECTCPAGLESGVQPGDSMPRTVWL</sequence>
<dbReference type="Proteomes" id="UP000324091">
    <property type="component" value="Chromosome 9"/>
</dbReference>
<keyword evidence="3" id="KW-1185">Reference proteome</keyword>
<protein>
    <recommendedName>
        <fullName evidence="4">Collagen alpha-1(XXIII) chain</fullName>
    </recommendedName>
</protein>
<feature type="transmembrane region" description="Helical" evidence="1">
    <location>
        <begin position="29"/>
        <end position="50"/>
    </location>
</feature>
<dbReference type="EMBL" id="RHFK02000022">
    <property type="protein sequence ID" value="TWW54990.1"/>
    <property type="molecule type" value="Genomic_DNA"/>
</dbReference>
<evidence type="ECO:0000313" key="2">
    <source>
        <dbReference type="EMBL" id="TWW54990.1"/>
    </source>
</evidence>
<keyword evidence="1" id="KW-1133">Transmembrane helix</keyword>
<proteinExistence type="predicted"/>
<keyword evidence="1" id="KW-0472">Membrane</keyword>
<evidence type="ECO:0008006" key="4">
    <source>
        <dbReference type="Google" id="ProtNLM"/>
    </source>
</evidence>
<name>A0A5C6MNM1_9TELE</name>
<evidence type="ECO:0000256" key="1">
    <source>
        <dbReference type="SAM" id="Phobius"/>
    </source>
</evidence>